<dbReference type="PANTHER" id="PTHR32322">
    <property type="entry name" value="INNER MEMBRANE TRANSPORTER"/>
    <property type="match status" value="1"/>
</dbReference>
<evidence type="ECO:0000313" key="8">
    <source>
        <dbReference type="EMBL" id="MBO8443032.1"/>
    </source>
</evidence>
<comment type="subcellular location">
    <subcellularLocation>
        <location evidence="1">Cell membrane</location>
        <topology evidence="1">Multi-pass membrane protein</topology>
    </subcellularLocation>
</comment>
<comment type="caution">
    <text evidence="8">The sequence shown here is derived from an EMBL/GenBank/DDBJ whole genome shotgun (WGS) entry which is preliminary data.</text>
</comment>
<feature type="transmembrane region" description="Helical" evidence="6">
    <location>
        <begin position="155"/>
        <end position="176"/>
    </location>
</feature>
<feature type="transmembrane region" description="Helical" evidence="6">
    <location>
        <begin position="121"/>
        <end position="143"/>
    </location>
</feature>
<feature type="transmembrane region" description="Helical" evidence="6">
    <location>
        <begin position="36"/>
        <end position="55"/>
    </location>
</feature>
<gene>
    <name evidence="8" type="ORF">IAC42_04660</name>
</gene>
<dbReference type="PANTHER" id="PTHR32322:SF18">
    <property type="entry name" value="S-ADENOSYLMETHIONINE_S-ADENOSYLHOMOCYSTEINE TRANSPORTER"/>
    <property type="match status" value="1"/>
</dbReference>
<dbReference type="Proteomes" id="UP000823633">
    <property type="component" value="Unassembled WGS sequence"/>
</dbReference>
<feature type="domain" description="EamA" evidence="7">
    <location>
        <begin position="8"/>
        <end position="140"/>
    </location>
</feature>
<dbReference type="InterPro" id="IPR000620">
    <property type="entry name" value="EamA_dom"/>
</dbReference>
<protein>
    <submittedName>
        <fullName evidence="8">DMT family transporter</fullName>
    </submittedName>
</protein>
<evidence type="ECO:0000256" key="5">
    <source>
        <dbReference type="ARBA" id="ARBA00023136"/>
    </source>
</evidence>
<feature type="transmembrane region" description="Helical" evidence="6">
    <location>
        <begin position="251"/>
        <end position="267"/>
    </location>
</feature>
<evidence type="ECO:0000256" key="4">
    <source>
        <dbReference type="ARBA" id="ARBA00022989"/>
    </source>
</evidence>
<keyword evidence="2" id="KW-1003">Cell membrane</keyword>
<evidence type="ECO:0000256" key="2">
    <source>
        <dbReference type="ARBA" id="ARBA00022475"/>
    </source>
</evidence>
<reference evidence="8" key="2">
    <citation type="journal article" date="2021" name="PeerJ">
        <title>Extensive microbial diversity within the chicken gut microbiome revealed by metagenomics and culture.</title>
        <authorList>
            <person name="Gilroy R."/>
            <person name="Ravi A."/>
            <person name="Getino M."/>
            <person name="Pursley I."/>
            <person name="Horton D.L."/>
            <person name="Alikhan N.F."/>
            <person name="Baker D."/>
            <person name="Gharbi K."/>
            <person name="Hall N."/>
            <person name="Watson M."/>
            <person name="Adriaenssens E.M."/>
            <person name="Foster-Nyarko E."/>
            <person name="Jarju S."/>
            <person name="Secka A."/>
            <person name="Antonio M."/>
            <person name="Oren A."/>
            <person name="Chaudhuri R.R."/>
            <person name="La Ragione R."/>
            <person name="Hildebrand F."/>
            <person name="Pallen M.J."/>
        </authorList>
    </citation>
    <scope>NUCLEOTIDE SEQUENCE</scope>
    <source>
        <strain evidence="8">11167</strain>
    </source>
</reference>
<evidence type="ECO:0000256" key="3">
    <source>
        <dbReference type="ARBA" id="ARBA00022692"/>
    </source>
</evidence>
<dbReference type="AlphaFoldDB" id="A0A9D9E9B3"/>
<feature type="transmembrane region" description="Helical" evidence="6">
    <location>
        <begin position="273"/>
        <end position="291"/>
    </location>
</feature>
<dbReference type="Pfam" id="PF00892">
    <property type="entry name" value="EamA"/>
    <property type="match status" value="2"/>
</dbReference>
<evidence type="ECO:0000256" key="1">
    <source>
        <dbReference type="ARBA" id="ARBA00004651"/>
    </source>
</evidence>
<name>A0A9D9E9B3_9SPIR</name>
<dbReference type="InterPro" id="IPR037185">
    <property type="entry name" value="EmrE-like"/>
</dbReference>
<dbReference type="EMBL" id="JADIMU010000029">
    <property type="protein sequence ID" value="MBO8443032.1"/>
    <property type="molecule type" value="Genomic_DNA"/>
</dbReference>
<evidence type="ECO:0000256" key="6">
    <source>
        <dbReference type="SAM" id="Phobius"/>
    </source>
</evidence>
<keyword evidence="5 6" id="KW-0472">Membrane</keyword>
<organism evidence="8 9">
    <name type="scientific">Candidatus Aphodenecus pullistercoris</name>
    <dbReference type="NCBI Taxonomy" id="2840669"/>
    <lineage>
        <taxon>Bacteria</taxon>
        <taxon>Pseudomonadati</taxon>
        <taxon>Spirochaetota</taxon>
        <taxon>Spirochaetia</taxon>
        <taxon>Spirochaetales</taxon>
        <taxon>Candidatus Aphodenecus</taxon>
    </lineage>
</organism>
<reference evidence="8" key="1">
    <citation type="submission" date="2020-10" db="EMBL/GenBank/DDBJ databases">
        <authorList>
            <person name="Gilroy R."/>
        </authorList>
    </citation>
    <scope>NUCLEOTIDE SEQUENCE</scope>
    <source>
        <strain evidence="8">11167</strain>
    </source>
</reference>
<proteinExistence type="predicted"/>
<feature type="transmembrane region" description="Helical" evidence="6">
    <location>
        <begin position="221"/>
        <end position="239"/>
    </location>
</feature>
<keyword evidence="4 6" id="KW-1133">Transmembrane helix</keyword>
<feature type="transmembrane region" description="Helical" evidence="6">
    <location>
        <begin position="95"/>
        <end position="114"/>
    </location>
</feature>
<keyword evidence="3 6" id="KW-0812">Transmembrane</keyword>
<sequence length="302" mass="33656">MDRKRLQGHLLALFSVLMWSTTFISTKILQESFSSIEILFIRFAFGYLILFLLRPRMLAFEGWRREGLYMLAAASGIFLYYYMENVALEHTMAGNVSVLVSTAPFFIALVYKLFRPRETKLGLFFTLGFVVTFIGLVLIAFPAGSGFSLNPMGDGIALAASIIWGFYSYFVDRIALFGHDVIMTTRRTFFYGLIFMIPVLMVEGFSISLEEMCDPVNLMNLFFLGLGASALCFVAWAGAIGRIGAVVSGQYIYIIPAFTLVFSFLILGERITLQSALGALLVMAGLFVSNIRKESCAKISQS</sequence>
<evidence type="ECO:0000259" key="7">
    <source>
        <dbReference type="Pfam" id="PF00892"/>
    </source>
</evidence>
<feature type="transmembrane region" description="Helical" evidence="6">
    <location>
        <begin position="188"/>
        <end position="209"/>
    </location>
</feature>
<evidence type="ECO:0000313" key="9">
    <source>
        <dbReference type="Proteomes" id="UP000823633"/>
    </source>
</evidence>
<feature type="transmembrane region" description="Helical" evidence="6">
    <location>
        <begin position="67"/>
        <end position="83"/>
    </location>
</feature>
<dbReference type="GO" id="GO:0005886">
    <property type="term" value="C:plasma membrane"/>
    <property type="evidence" value="ECO:0007669"/>
    <property type="project" value="UniProtKB-SubCell"/>
</dbReference>
<feature type="domain" description="EamA" evidence="7">
    <location>
        <begin position="152"/>
        <end position="290"/>
    </location>
</feature>
<accession>A0A9D9E9B3</accession>
<dbReference type="SUPFAM" id="SSF103481">
    <property type="entry name" value="Multidrug resistance efflux transporter EmrE"/>
    <property type="match status" value="2"/>
</dbReference>
<dbReference type="InterPro" id="IPR050638">
    <property type="entry name" value="AA-Vitamin_Transporters"/>
</dbReference>